<gene>
    <name evidence="12" type="ORF">P9H32_04400</name>
</gene>
<evidence type="ECO:0000256" key="10">
    <source>
        <dbReference type="SAM" id="Phobius"/>
    </source>
</evidence>
<evidence type="ECO:0000256" key="4">
    <source>
        <dbReference type="ARBA" id="ARBA00022475"/>
    </source>
</evidence>
<dbReference type="Proteomes" id="UP001290861">
    <property type="component" value="Unassembled WGS sequence"/>
</dbReference>
<evidence type="ECO:0000313" key="13">
    <source>
        <dbReference type="Proteomes" id="UP001290861"/>
    </source>
</evidence>
<dbReference type="PANTHER" id="PTHR38831">
    <property type="entry name" value="TYPE II SECRETION SYSTEM PROTEIN K"/>
    <property type="match status" value="1"/>
</dbReference>
<reference evidence="12 13" key="1">
    <citation type="journal article" date="2024" name="Appl. Environ. Microbiol.">
        <title>Pontiella agarivorans sp. nov., a novel marine anaerobic bacterium capable of degrading macroalgal polysaccharides and fixing nitrogen.</title>
        <authorList>
            <person name="Liu N."/>
            <person name="Kivenson V."/>
            <person name="Peng X."/>
            <person name="Cui Z."/>
            <person name="Lankiewicz T.S."/>
            <person name="Gosselin K.M."/>
            <person name="English C.J."/>
            <person name="Blair E.M."/>
            <person name="O'Malley M.A."/>
            <person name="Valentine D.L."/>
        </authorList>
    </citation>
    <scope>NUCLEOTIDE SEQUENCE [LARGE SCALE GENOMIC DNA]</scope>
    <source>
        <strain evidence="12 13">NLcol2</strain>
    </source>
</reference>
<dbReference type="InterPro" id="IPR038072">
    <property type="entry name" value="GspK_central_sf"/>
</dbReference>
<organism evidence="12 13">
    <name type="scientific">Pontiella agarivorans</name>
    <dbReference type="NCBI Taxonomy" id="3038953"/>
    <lineage>
        <taxon>Bacteria</taxon>
        <taxon>Pseudomonadati</taxon>
        <taxon>Kiritimatiellota</taxon>
        <taxon>Kiritimatiellia</taxon>
        <taxon>Kiritimatiellales</taxon>
        <taxon>Pontiellaceae</taxon>
        <taxon>Pontiella</taxon>
    </lineage>
</organism>
<dbReference type="Pfam" id="PF21687">
    <property type="entry name" value="T2SSK_1st"/>
    <property type="match status" value="1"/>
</dbReference>
<evidence type="ECO:0000256" key="3">
    <source>
        <dbReference type="ARBA" id="ARBA00022448"/>
    </source>
</evidence>
<accession>A0ABU5MUJ4</accession>
<dbReference type="SUPFAM" id="SSF158544">
    <property type="entry name" value="GspK insert domain-like"/>
    <property type="match status" value="1"/>
</dbReference>
<keyword evidence="6 10" id="KW-0812">Transmembrane</keyword>
<name>A0ABU5MUJ4_9BACT</name>
<feature type="transmembrane region" description="Helical" evidence="10">
    <location>
        <begin position="15"/>
        <end position="36"/>
    </location>
</feature>
<evidence type="ECO:0000256" key="8">
    <source>
        <dbReference type="ARBA" id="ARBA00022989"/>
    </source>
</evidence>
<evidence type="ECO:0000256" key="7">
    <source>
        <dbReference type="ARBA" id="ARBA00022927"/>
    </source>
</evidence>
<comment type="subcellular location">
    <subcellularLocation>
        <location evidence="1">Cell inner membrane</location>
    </subcellularLocation>
</comment>
<keyword evidence="3" id="KW-0813">Transport</keyword>
<dbReference type="Gene3D" id="1.10.40.60">
    <property type="entry name" value="EpsJ-like"/>
    <property type="match status" value="1"/>
</dbReference>
<proteinExistence type="inferred from homology"/>
<dbReference type="InterPro" id="IPR005628">
    <property type="entry name" value="GspK"/>
</dbReference>
<evidence type="ECO:0000259" key="11">
    <source>
        <dbReference type="Pfam" id="PF21687"/>
    </source>
</evidence>
<sequence length="337" mass="38067">MQKRINQLKKNKEGAALLVAIMVLLILGLIIGSFAFEVNLEAMLVSYKRKKWRAEMMAHSGLEYARAILDEQAKAKQLEIEDLDEDKDGFMQDALFVQRGLAVNRTFSFDDGSEFTIAIESAEAGRNINLLTRDQWLDIFEMANVPNTDWDAMIDCLIDWTDESDEHQLNGAESDDPFYQDAGYPVKNGPLDSVEELLLIKNWGPEILYGKPADEESDEIFGIYDILTVWGDGKVNLNTASEDLLLSYSEYEDWELESVFEARMGEDMEAGTLDDGIRSLEQVGADAGKFKLQSSFVKVTSVGDIYGQQYQIEAIFLMKSKDSVVVYWNEGPVKQNK</sequence>
<dbReference type="EMBL" id="JARVCO010000006">
    <property type="protein sequence ID" value="MDZ8117858.1"/>
    <property type="molecule type" value="Genomic_DNA"/>
</dbReference>
<keyword evidence="7" id="KW-0653">Protein transport</keyword>
<keyword evidence="4" id="KW-1003">Cell membrane</keyword>
<protein>
    <submittedName>
        <fullName evidence="12">Type II secretion system protein GspK</fullName>
    </submittedName>
</protein>
<comment type="similarity">
    <text evidence="2">Belongs to the GSP K family.</text>
</comment>
<keyword evidence="13" id="KW-1185">Reference proteome</keyword>
<evidence type="ECO:0000256" key="9">
    <source>
        <dbReference type="ARBA" id="ARBA00023136"/>
    </source>
</evidence>
<keyword evidence="5" id="KW-0997">Cell inner membrane</keyword>
<feature type="domain" description="T2SS protein K first SAM-like" evidence="11">
    <location>
        <begin position="130"/>
        <end position="207"/>
    </location>
</feature>
<dbReference type="PANTHER" id="PTHR38831:SF2">
    <property type="entry name" value="TYPE II SECRETION SYSTEM PROTEIN K"/>
    <property type="match status" value="1"/>
</dbReference>
<evidence type="ECO:0000256" key="5">
    <source>
        <dbReference type="ARBA" id="ARBA00022519"/>
    </source>
</evidence>
<keyword evidence="9 10" id="KW-0472">Membrane</keyword>
<evidence type="ECO:0000313" key="12">
    <source>
        <dbReference type="EMBL" id="MDZ8117858.1"/>
    </source>
</evidence>
<dbReference type="InterPro" id="IPR049031">
    <property type="entry name" value="T2SSK_SAM-like_1st"/>
</dbReference>
<comment type="caution">
    <text evidence="12">The sequence shown here is derived from an EMBL/GenBank/DDBJ whole genome shotgun (WGS) entry which is preliminary data.</text>
</comment>
<dbReference type="RefSeq" id="WP_322607660.1">
    <property type="nucleotide sequence ID" value="NZ_JARVCO010000006.1"/>
</dbReference>
<evidence type="ECO:0000256" key="1">
    <source>
        <dbReference type="ARBA" id="ARBA00004533"/>
    </source>
</evidence>
<evidence type="ECO:0000256" key="2">
    <source>
        <dbReference type="ARBA" id="ARBA00007246"/>
    </source>
</evidence>
<keyword evidence="8 10" id="KW-1133">Transmembrane helix</keyword>
<evidence type="ECO:0000256" key="6">
    <source>
        <dbReference type="ARBA" id="ARBA00022692"/>
    </source>
</evidence>